<dbReference type="SUPFAM" id="SSF46689">
    <property type="entry name" value="Homeodomain-like"/>
    <property type="match status" value="1"/>
</dbReference>
<gene>
    <name evidence="6" type="ORF">NK662_03205</name>
</gene>
<dbReference type="InterPro" id="IPR036271">
    <property type="entry name" value="Tet_transcr_reg_TetR-rel_C_sf"/>
</dbReference>
<evidence type="ECO:0000256" key="2">
    <source>
        <dbReference type="ARBA" id="ARBA00023125"/>
    </source>
</evidence>
<dbReference type="InterPro" id="IPR009057">
    <property type="entry name" value="Homeodomain-like_sf"/>
</dbReference>
<dbReference type="Pfam" id="PF00440">
    <property type="entry name" value="TetR_N"/>
    <property type="match status" value="1"/>
</dbReference>
<comment type="caution">
    <text evidence="6">The sequence shown here is derived from an EMBL/GenBank/DDBJ whole genome shotgun (WGS) entry which is preliminary data.</text>
</comment>
<dbReference type="Gene3D" id="1.10.357.10">
    <property type="entry name" value="Tetracycline Repressor, domain 2"/>
    <property type="match status" value="1"/>
</dbReference>
<dbReference type="SUPFAM" id="SSF48498">
    <property type="entry name" value="Tetracyclin repressor-like, C-terminal domain"/>
    <property type="match status" value="1"/>
</dbReference>
<evidence type="ECO:0000256" key="4">
    <source>
        <dbReference type="PROSITE-ProRule" id="PRU00335"/>
    </source>
</evidence>
<reference evidence="6" key="1">
    <citation type="submission" date="2022-07" db="EMBL/GenBank/DDBJ databases">
        <authorList>
            <person name="Li W.-J."/>
            <person name="Deng Q.-Q."/>
        </authorList>
    </citation>
    <scope>NUCLEOTIDE SEQUENCE</scope>
    <source>
        <strain evidence="6">SYSU M60031</strain>
    </source>
</reference>
<organism evidence="6 7">
    <name type="scientific">Ectobacillus ponti</name>
    <dbReference type="NCBI Taxonomy" id="2961894"/>
    <lineage>
        <taxon>Bacteria</taxon>
        <taxon>Bacillati</taxon>
        <taxon>Bacillota</taxon>
        <taxon>Bacilli</taxon>
        <taxon>Bacillales</taxon>
        <taxon>Bacillaceae</taxon>
        <taxon>Ectobacillus</taxon>
    </lineage>
</organism>
<evidence type="ECO:0000313" key="7">
    <source>
        <dbReference type="Proteomes" id="UP001156102"/>
    </source>
</evidence>
<evidence type="ECO:0000259" key="5">
    <source>
        <dbReference type="PROSITE" id="PS50977"/>
    </source>
</evidence>
<dbReference type="Gene3D" id="1.10.10.60">
    <property type="entry name" value="Homeodomain-like"/>
    <property type="match status" value="1"/>
</dbReference>
<dbReference type="PANTHER" id="PTHR47506:SF6">
    <property type="entry name" value="HTH-TYPE TRANSCRIPTIONAL REPRESSOR NEMR"/>
    <property type="match status" value="1"/>
</dbReference>
<dbReference type="PRINTS" id="PR00455">
    <property type="entry name" value="HTHTETR"/>
</dbReference>
<sequence length="210" mass="24328">MTPKISEAEKEQRRSQIIGAAMEVCKRRGYEAVTMKDIVEETGMSRGWVYLYFSSKEEIFRAWMEENDKRILAQLEQILQEAPSIWMAIEHMFQTQAQAMEEPDDRLGRAIYEYFLGGLDHAERKEYLAQRYVRMQEATEALFEKGKRTGEFSPEVDALSTAKVMLIFFDGLALHIQGVGPALVQPRRQLEMFQESMRLLLGVASYRKGE</sequence>
<dbReference type="GO" id="GO:0003677">
    <property type="term" value="F:DNA binding"/>
    <property type="evidence" value="ECO:0007669"/>
    <property type="project" value="UniProtKB-UniRule"/>
</dbReference>
<evidence type="ECO:0000313" key="6">
    <source>
        <dbReference type="EMBL" id="MCP8967550.1"/>
    </source>
</evidence>
<dbReference type="Pfam" id="PF17922">
    <property type="entry name" value="TetR_C_17"/>
    <property type="match status" value="1"/>
</dbReference>
<evidence type="ECO:0000256" key="3">
    <source>
        <dbReference type="ARBA" id="ARBA00023163"/>
    </source>
</evidence>
<protein>
    <submittedName>
        <fullName evidence="6">TetR family transcriptional regulator</fullName>
    </submittedName>
</protein>
<dbReference type="InterPro" id="IPR001647">
    <property type="entry name" value="HTH_TetR"/>
</dbReference>
<dbReference type="InterPro" id="IPR041612">
    <property type="entry name" value="YfiR_C"/>
</dbReference>
<keyword evidence="3" id="KW-0804">Transcription</keyword>
<evidence type="ECO:0000256" key="1">
    <source>
        <dbReference type="ARBA" id="ARBA00023015"/>
    </source>
</evidence>
<dbReference type="AlphaFoldDB" id="A0AA41X662"/>
<dbReference type="RefSeq" id="WP_254757279.1">
    <property type="nucleotide sequence ID" value="NZ_JANCLT010000001.1"/>
</dbReference>
<accession>A0AA41X662</accession>
<keyword evidence="7" id="KW-1185">Reference proteome</keyword>
<dbReference type="PANTHER" id="PTHR47506">
    <property type="entry name" value="TRANSCRIPTIONAL REGULATORY PROTEIN"/>
    <property type="match status" value="1"/>
</dbReference>
<feature type="DNA-binding region" description="H-T-H motif" evidence="4">
    <location>
        <begin position="34"/>
        <end position="53"/>
    </location>
</feature>
<dbReference type="EMBL" id="JANCLT010000001">
    <property type="protein sequence ID" value="MCP8967550.1"/>
    <property type="molecule type" value="Genomic_DNA"/>
</dbReference>
<dbReference type="PROSITE" id="PS50977">
    <property type="entry name" value="HTH_TETR_2"/>
    <property type="match status" value="1"/>
</dbReference>
<feature type="domain" description="HTH tetR-type" evidence="5">
    <location>
        <begin position="11"/>
        <end position="71"/>
    </location>
</feature>
<proteinExistence type="predicted"/>
<keyword evidence="2 4" id="KW-0238">DNA-binding</keyword>
<keyword evidence="1" id="KW-0805">Transcription regulation</keyword>
<dbReference type="Proteomes" id="UP001156102">
    <property type="component" value="Unassembled WGS sequence"/>
</dbReference>
<name>A0AA41X662_9BACI</name>